<feature type="active site" evidence="5">
    <location>
        <position position="232"/>
    </location>
</feature>
<dbReference type="InterPro" id="IPR029510">
    <property type="entry name" value="Ald_DH_CS_GLU"/>
</dbReference>
<gene>
    <name evidence="8" type="ORF">D0Z07_2181</name>
</gene>
<accession>A0A9P6VNJ9</accession>
<dbReference type="Pfam" id="PF00171">
    <property type="entry name" value="Aldedh"/>
    <property type="match status" value="1"/>
</dbReference>
<dbReference type="Gene3D" id="3.40.309.10">
    <property type="entry name" value="Aldehyde Dehydrogenase, Chain A, domain 2"/>
    <property type="match status" value="1"/>
</dbReference>
<evidence type="ECO:0000313" key="8">
    <source>
        <dbReference type="EMBL" id="KAG0651671.1"/>
    </source>
</evidence>
<reference evidence="8" key="1">
    <citation type="submission" date="2019-07" db="EMBL/GenBank/DDBJ databases">
        <title>Hyphodiscus hymeniophilus genome sequencing and assembly.</title>
        <authorList>
            <person name="Kramer G."/>
            <person name="Nodwell J."/>
        </authorList>
    </citation>
    <scope>NUCLEOTIDE SEQUENCE</scope>
    <source>
        <strain evidence="8">ATCC 34498</strain>
    </source>
</reference>
<feature type="domain" description="Aldehyde dehydrogenase" evidence="7">
    <location>
        <begin position="3"/>
        <end position="463"/>
    </location>
</feature>
<dbReference type="InterPro" id="IPR016163">
    <property type="entry name" value="Ald_DH_C"/>
</dbReference>
<evidence type="ECO:0000259" key="7">
    <source>
        <dbReference type="Pfam" id="PF00171"/>
    </source>
</evidence>
<organism evidence="8 9">
    <name type="scientific">Hyphodiscus hymeniophilus</name>
    <dbReference type="NCBI Taxonomy" id="353542"/>
    <lineage>
        <taxon>Eukaryota</taxon>
        <taxon>Fungi</taxon>
        <taxon>Dikarya</taxon>
        <taxon>Ascomycota</taxon>
        <taxon>Pezizomycotina</taxon>
        <taxon>Leotiomycetes</taxon>
        <taxon>Helotiales</taxon>
        <taxon>Hyphodiscaceae</taxon>
        <taxon>Hyphodiscus</taxon>
    </lineage>
</organism>
<dbReference type="AlphaFoldDB" id="A0A9P6VNJ9"/>
<comment type="similarity">
    <text evidence="1 6">Belongs to the aldehyde dehydrogenase family.</text>
</comment>
<name>A0A9P6VNJ9_9HELO</name>
<dbReference type="CDD" id="cd07102">
    <property type="entry name" value="ALDH_EDX86601"/>
    <property type="match status" value="1"/>
</dbReference>
<dbReference type="InterPro" id="IPR016162">
    <property type="entry name" value="Ald_DH_N"/>
</dbReference>
<evidence type="ECO:0000313" key="9">
    <source>
        <dbReference type="Proteomes" id="UP000785200"/>
    </source>
</evidence>
<dbReference type="PANTHER" id="PTHR11699">
    <property type="entry name" value="ALDEHYDE DEHYDROGENASE-RELATED"/>
    <property type="match status" value="1"/>
</dbReference>
<evidence type="ECO:0000256" key="2">
    <source>
        <dbReference type="ARBA" id="ARBA00023002"/>
    </source>
</evidence>
<dbReference type="InterPro" id="IPR016161">
    <property type="entry name" value="Ald_DH/histidinol_DH"/>
</dbReference>
<keyword evidence="9" id="KW-1185">Reference proteome</keyword>
<dbReference type="EC" id="1.2.1.3" evidence="3"/>
<dbReference type="GO" id="GO:0004029">
    <property type="term" value="F:aldehyde dehydrogenase (NAD+) activity"/>
    <property type="evidence" value="ECO:0007669"/>
    <property type="project" value="UniProtKB-EC"/>
</dbReference>
<protein>
    <recommendedName>
        <fullName evidence="3">aldehyde dehydrogenase (NAD(+))</fullName>
        <ecNumber evidence="3">1.2.1.3</ecNumber>
    </recommendedName>
</protein>
<comment type="caution">
    <text evidence="8">The sequence shown here is derived from an EMBL/GenBank/DDBJ whole genome shotgun (WGS) entry which is preliminary data.</text>
</comment>
<evidence type="ECO:0000256" key="4">
    <source>
        <dbReference type="ARBA" id="ARBA00049194"/>
    </source>
</evidence>
<comment type="catalytic activity">
    <reaction evidence="4">
        <text>an aldehyde + NAD(+) + H2O = a carboxylate + NADH + 2 H(+)</text>
        <dbReference type="Rhea" id="RHEA:16185"/>
        <dbReference type="ChEBI" id="CHEBI:15377"/>
        <dbReference type="ChEBI" id="CHEBI:15378"/>
        <dbReference type="ChEBI" id="CHEBI:17478"/>
        <dbReference type="ChEBI" id="CHEBI:29067"/>
        <dbReference type="ChEBI" id="CHEBI:57540"/>
        <dbReference type="ChEBI" id="CHEBI:57945"/>
        <dbReference type="EC" id="1.2.1.3"/>
    </reaction>
</comment>
<dbReference type="Proteomes" id="UP000785200">
    <property type="component" value="Unassembled WGS sequence"/>
</dbReference>
<sequence>MADTIRSISPVTGKCILERQGSTLEQAKEIVLLSNAAFLQWRSVPLSERIVIVTKAMELIHERREELAEDLTFQMGRPIRYTVGELNTMQVRAKYLISIAETTLEDTPCDIEQGFKRRIAKVPLGPALLVFAWNYPYLIVVNSLIPALLAGNSVILKPSPQTPKVGDSLVEIFSKAGLPKNVLSVLHSGSNETLAQIVKLPDIKLITFTGSTAGGHAIRNAVSDRLVPICLELGGNDPAYVRPDVDLAHVAGELVDGAVFNSGQSCCSIERIYVHQDVYDDFVEAVQVELMTFATPAPQSSYDFYKTTMLGPVISPAAVANIHAHIADALAKGAKDVTPNNPSFTDLPKTGSFIAPVVLTNTTHRMRVMMEETFGPVIPIMKVANDEEAIKLMNDSDYGLTASIWTKDIAKGEELIEQLEAGTVFVNRADFPNADLAWTGWKNSGLGVTLGPFGFNGFFKLKSYHVKESQT</sequence>
<evidence type="ECO:0000256" key="5">
    <source>
        <dbReference type="PROSITE-ProRule" id="PRU10007"/>
    </source>
</evidence>
<dbReference type="SUPFAM" id="SSF53720">
    <property type="entry name" value="ALDH-like"/>
    <property type="match status" value="1"/>
</dbReference>
<dbReference type="Gene3D" id="3.40.605.10">
    <property type="entry name" value="Aldehyde Dehydrogenase, Chain A, domain 1"/>
    <property type="match status" value="1"/>
</dbReference>
<evidence type="ECO:0000256" key="6">
    <source>
        <dbReference type="RuleBase" id="RU003345"/>
    </source>
</evidence>
<dbReference type="PROSITE" id="PS00687">
    <property type="entry name" value="ALDEHYDE_DEHYDR_GLU"/>
    <property type="match status" value="1"/>
</dbReference>
<dbReference type="InterPro" id="IPR015590">
    <property type="entry name" value="Aldehyde_DH_dom"/>
</dbReference>
<dbReference type="OrthoDB" id="310895at2759"/>
<keyword evidence="2 6" id="KW-0560">Oxidoreductase</keyword>
<dbReference type="EMBL" id="VNKQ01000004">
    <property type="protein sequence ID" value="KAG0651671.1"/>
    <property type="molecule type" value="Genomic_DNA"/>
</dbReference>
<proteinExistence type="inferred from homology"/>
<dbReference type="FunFam" id="3.40.309.10:FF:000009">
    <property type="entry name" value="Aldehyde dehydrogenase A"/>
    <property type="match status" value="1"/>
</dbReference>
<evidence type="ECO:0000256" key="3">
    <source>
        <dbReference type="ARBA" id="ARBA00024226"/>
    </source>
</evidence>
<evidence type="ECO:0000256" key="1">
    <source>
        <dbReference type="ARBA" id="ARBA00009986"/>
    </source>
</evidence>